<accession>A0A9P6NJW6</accession>
<sequence length="145" mass="16192">MGSQPDTSSTHRPPPTTTKDLDKPMTPNDMIMSHTQRPQLMTMPQVWKQLITDKRLPRDVVVSEKLVDIMSALVFSIEDATQRMNTMGARHKASHEAMKRLTKTEARLDVIAEVGTTTLTQANTQIPLPPNPKSWATMVTANSEL</sequence>
<feature type="compositionally biased region" description="Low complexity" evidence="1">
    <location>
        <begin position="1"/>
        <end position="11"/>
    </location>
</feature>
<comment type="caution">
    <text evidence="2">The sequence shown here is derived from an EMBL/GenBank/DDBJ whole genome shotgun (WGS) entry which is preliminary data.</text>
</comment>
<feature type="region of interest" description="Disordered" evidence="1">
    <location>
        <begin position="1"/>
        <end position="36"/>
    </location>
</feature>
<protein>
    <submittedName>
        <fullName evidence="2">Uncharacterized protein</fullName>
    </submittedName>
</protein>
<proteinExistence type="predicted"/>
<dbReference type="Proteomes" id="UP000886653">
    <property type="component" value="Unassembled WGS sequence"/>
</dbReference>
<organism evidence="2 3">
    <name type="scientific">Cronartium quercuum f. sp. fusiforme G11</name>
    <dbReference type="NCBI Taxonomy" id="708437"/>
    <lineage>
        <taxon>Eukaryota</taxon>
        <taxon>Fungi</taxon>
        <taxon>Dikarya</taxon>
        <taxon>Basidiomycota</taxon>
        <taxon>Pucciniomycotina</taxon>
        <taxon>Pucciniomycetes</taxon>
        <taxon>Pucciniales</taxon>
        <taxon>Coleosporiaceae</taxon>
        <taxon>Cronartium</taxon>
    </lineage>
</organism>
<dbReference type="EMBL" id="MU167274">
    <property type="protein sequence ID" value="KAG0145532.1"/>
    <property type="molecule type" value="Genomic_DNA"/>
</dbReference>
<evidence type="ECO:0000256" key="1">
    <source>
        <dbReference type="SAM" id="MobiDB-lite"/>
    </source>
</evidence>
<dbReference type="AlphaFoldDB" id="A0A9P6NJW6"/>
<reference evidence="2" key="1">
    <citation type="submission" date="2013-11" db="EMBL/GenBank/DDBJ databases">
        <title>Genome sequence of the fusiform rust pathogen reveals effectors for host alternation and coevolution with pine.</title>
        <authorList>
            <consortium name="DOE Joint Genome Institute"/>
            <person name="Smith K."/>
            <person name="Pendleton A."/>
            <person name="Kubisiak T."/>
            <person name="Anderson C."/>
            <person name="Salamov A."/>
            <person name="Aerts A."/>
            <person name="Riley R."/>
            <person name="Clum A."/>
            <person name="Lindquist E."/>
            <person name="Ence D."/>
            <person name="Campbell M."/>
            <person name="Kronenberg Z."/>
            <person name="Feau N."/>
            <person name="Dhillon B."/>
            <person name="Hamelin R."/>
            <person name="Burleigh J."/>
            <person name="Smith J."/>
            <person name="Yandell M."/>
            <person name="Nelson C."/>
            <person name="Grigoriev I."/>
            <person name="Davis J."/>
        </authorList>
    </citation>
    <scope>NUCLEOTIDE SEQUENCE</scope>
    <source>
        <strain evidence="2">G11</strain>
    </source>
</reference>
<evidence type="ECO:0000313" key="3">
    <source>
        <dbReference type="Proteomes" id="UP000886653"/>
    </source>
</evidence>
<keyword evidence="3" id="KW-1185">Reference proteome</keyword>
<name>A0A9P6NJW6_9BASI</name>
<evidence type="ECO:0000313" key="2">
    <source>
        <dbReference type="EMBL" id="KAG0145532.1"/>
    </source>
</evidence>
<gene>
    <name evidence="2" type="ORF">CROQUDRAFT_93651</name>
</gene>